<organism evidence="7 8">
    <name type="scientific">Phytophthora cactorum</name>
    <dbReference type="NCBI Taxonomy" id="29920"/>
    <lineage>
        <taxon>Eukaryota</taxon>
        <taxon>Sar</taxon>
        <taxon>Stramenopiles</taxon>
        <taxon>Oomycota</taxon>
        <taxon>Peronosporomycetes</taxon>
        <taxon>Peronosporales</taxon>
        <taxon>Peronosporaceae</taxon>
        <taxon>Phytophthora</taxon>
    </lineage>
</organism>
<dbReference type="Proteomes" id="UP000760860">
    <property type="component" value="Unassembled WGS sequence"/>
</dbReference>
<dbReference type="EMBL" id="MJFZ01001435">
    <property type="protein sequence ID" value="RAW22082.1"/>
    <property type="molecule type" value="Genomic_DNA"/>
</dbReference>
<dbReference type="AlphaFoldDB" id="A0A329RF94"/>
<dbReference type="EMBL" id="RCMV01001535">
    <property type="protein sequence ID" value="KAG3208173.1"/>
    <property type="molecule type" value="Genomic_DNA"/>
</dbReference>
<dbReference type="EMBL" id="RCML01000190">
    <property type="protein sequence ID" value="KAG2986536.1"/>
    <property type="molecule type" value="Genomic_DNA"/>
</dbReference>
<dbReference type="VEuPathDB" id="FungiDB:PC110_g21476"/>
<dbReference type="Proteomes" id="UP000251314">
    <property type="component" value="Unassembled WGS sequence"/>
</dbReference>
<dbReference type="OrthoDB" id="10272944at2759"/>
<sequence>MFVGSDRRVKENISTIPPEDGVKFVRDIDPKIYDLKGFDKRQIGYISQDMMQDYSALISLLPDPNMTIESEGDVDGAFLSLSYERVPAFLHAALKSVLDRLDEQQQQIDELIAIISE</sequence>
<evidence type="ECO:0000313" key="3">
    <source>
        <dbReference type="EMBL" id="KAG2896848.1"/>
    </source>
</evidence>
<dbReference type="Proteomes" id="UP000736787">
    <property type="component" value="Unassembled WGS sequence"/>
</dbReference>
<dbReference type="Proteomes" id="UP000688947">
    <property type="component" value="Unassembled WGS sequence"/>
</dbReference>
<protein>
    <recommendedName>
        <fullName evidence="1">Peptidase S74 domain-containing protein</fullName>
    </recommendedName>
</protein>
<dbReference type="Proteomes" id="UP000735874">
    <property type="component" value="Unassembled WGS sequence"/>
</dbReference>
<evidence type="ECO:0000313" key="8">
    <source>
        <dbReference type="Proteomes" id="UP000251314"/>
    </source>
</evidence>
<evidence type="ECO:0000313" key="5">
    <source>
        <dbReference type="EMBL" id="KAG3208173.1"/>
    </source>
</evidence>
<evidence type="ECO:0000313" key="6">
    <source>
        <dbReference type="EMBL" id="KAG6945985.1"/>
    </source>
</evidence>
<dbReference type="Proteomes" id="UP000697107">
    <property type="component" value="Unassembled WGS sequence"/>
</dbReference>
<dbReference type="EMBL" id="RCMG01000084">
    <property type="protein sequence ID" value="KAG2864268.1"/>
    <property type="molecule type" value="Genomic_DNA"/>
</dbReference>
<reference evidence="7 8" key="1">
    <citation type="submission" date="2018-01" db="EMBL/GenBank/DDBJ databases">
        <title>Draft genome of the strawberry crown rot pathogen Phytophthora cactorum.</title>
        <authorList>
            <person name="Armitage A.D."/>
            <person name="Lysoe E."/>
            <person name="Nellist C.F."/>
            <person name="Harrison R.J."/>
            <person name="Brurberg M.B."/>
        </authorList>
    </citation>
    <scope>NUCLEOTIDE SEQUENCE [LARGE SCALE GENOMIC DNA]</scope>
    <source>
        <strain evidence="7 8">10300</strain>
    </source>
</reference>
<evidence type="ECO:0000313" key="2">
    <source>
        <dbReference type="EMBL" id="KAG2864268.1"/>
    </source>
</evidence>
<reference evidence="2" key="2">
    <citation type="submission" date="2018-10" db="EMBL/GenBank/DDBJ databases">
        <title>Effector identification in a new, highly contiguous assembly of the strawberry crown rot pathogen Phytophthora cactorum.</title>
        <authorList>
            <person name="Armitage A.D."/>
            <person name="Nellist C.F."/>
            <person name="Bates H."/>
            <person name="Vickerstaff R.J."/>
            <person name="Harrison R.J."/>
        </authorList>
    </citation>
    <scope>NUCLEOTIDE SEQUENCE</scope>
    <source>
        <strain evidence="2">15-7</strain>
        <strain evidence="3">4040</strain>
        <strain evidence="4">P415</strain>
        <strain evidence="5">P421</strain>
    </source>
</reference>
<dbReference type="EMBL" id="JAENGZ010001845">
    <property type="protein sequence ID" value="KAG6945985.1"/>
    <property type="molecule type" value="Genomic_DNA"/>
</dbReference>
<comment type="caution">
    <text evidence="7">The sequence shown here is derived from an EMBL/GenBank/DDBJ whole genome shotgun (WGS) entry which is preliminary data.</text>
</comment>
<evidence type="ECO:0000313" key="7">
    <source>
        <dbReference type="EMBL" id="RAW22082.1"/>
    </source>
</evidence>
<evidence type="ECO:0000259" key="1">
    <source>
        <dbReference type="PROSITE" id="PS51688"/>
    </source>
</evidence>
<name>A0A329RF94_9STRA</name>
<reference evidence="6" key="3">
    <citation type="submission" date="2021-01" db="EMBL/GenBank/DDBJ databases">
        <title>Phytophthora aleatoria, a newly-described species from Pinus radiata is distinct from Phytophthora cactorum isolates based on comparative genomics.</title>
        <authorList>
            <person name="Mcdougal R."/>
            <person name="Panda P."/>
            <person name="Williams N."/>
            <person name="Studholme D.J."/>
        </authorList>
    </citation>
    <scope>NUCLEOTIDE SEQUENCE</scope>
    <source>
        <strain evidence="6">NZFS 3830</strain>
    </source>
</reference>
<feature type="domain" description="Peptidase S74" evidence="1">
    <location>
        <begin position="5"/>
        <end position="108"/>
    </location>
</feature>
<accession>A0A329RF94</accession>
<gene>
    <name evidence="6" type="ORF">JG687_00016982</name>
    <name evidence="7" type="ORF">PC110_g21476</name>
    <name evidence="2" type="ORF">PC113_g4762</name>
    <name evidence="3" type="ORF">PC117_g22904</name>
    <name evidence="4" type="ORF">PC118_g7777</name>
    <name evidence="5" type="ORF">PC129_g20796</name>
</gene>
<evidence type="ECO:0000313" key="4">
    <source>
        <dbReference type="EMBL" id="KAG2986536.1"/>
    </source>
</evidence>
<proteinExistence type="predicted"/>
<keyword evidence="8" id="KW-1185">Reference proteome</keyword>
<dbReference type="Pfam" id="PF13884">
    <property type="entry name" value="Peptidase_S74"/>
    <property type="match status" value="1"/>
</dbReference>
<dbReference type="PROSITE" id="PS51688">
    <property type="entry name" value="ICA"/>
    <property type="match status" value="1"/>
</dbReference>
<dbReference type="InterPro" id="IPR030392">
    <property type="entry name" value="S74_ICA"/>
</dbReference>
<dbReference type="EMBL" id="RCMK01001321">
    <property type="protein sequence ID" value="KAG2896848.1"/>
    <property type="molecule type" value="Genomic_DNA"/>
</dbReference>